<evidence type="ECO:0000256" key="3">
    <source>
        <dbReference type="ARBA" id="ARBA00022729"/>
    </source>
</evidence>
<dbReference type="AlphaFoldDB" id="A0A6I2L8T1"/>
<evidence type="ECO:0000256" key="8">
    <source>
        <dbReference type="SAM" id="SignalP"/>
    </source>
</evidence>
<gene>
    <name evidence="9" type="ORF">GJ699_22020</name>
</gene>
<dbReference type="SUPFAM" id="SSF55166">
    <property type="entry name" value="Hedgehog/DD-peptidase"/>
    <property type="match status" value="1"/>
</dbReference>
<evidence type="ECO:0000256" key="1">
    <source>
        <dbReference type="ARBA" id="ARBA00022670"/>
    </source>
</evidence>
<accession>A0A6I2L8T1</accession>
<evidence type="ECO:0000313" key="9">
    <source>
        <dbReference type="EMBL" id="MRW92679.1"/>
    </source>
</evidence>
<evidence type="ECO:0000313" key="10">
    <source>
        <dbReference type="Proteomes" id="UP000433309"/>
    </source>
</evidence>
<keyword evidence="3 8" id="KW-0732">Signal</keyword>
<dbReference type="GO" id="GO:0030288">
    <property type="term" value="C:outer membrane-bounded periplasmic space"/>
    <property type="evidence" value="ECO:0007669"/>
    <property type="project" value="InterPro"/>
</dbReference>
<organism evidence="9 10">
    <name type="scientific">Duganella guangzhouensis</name>
    <dbReference type="NCBI Taxonomy" id="2666084"/>
    <lineage>
        <taxon>Bacteria</taxon>
        <taxon>Pseudomonadati</taxon>
        <taxon>Pseudomonadota</taxon>
        <taxon>Betaproteobacteria</taxon>
        <taxon>Burkholderiales</taxon>
        <taxon>Oxalobacteraceae</taxon>
        <taxon>Telluria group</taxon>
        <taxon>Duganella</taxon>
    </lineage>
</organism>
<evidence type="ECO:0000256" key="4">
    <source>
        <dbReference type="ARBA" id="ARBA00022764"/>
    </source>
</evidence>
<dbReference type="Pfam" id="PF03411">
    <property type="entry name" value="Peptidase_M74"/>
    <property type="match status" value="1"/>
</dbReference>
<evidence type="ECO:0000256" key="6">
    <source>
        <dbReference type="ARBA" id="ARBA00022833"/>
    </source>
</evidence>
<dbReference type="Proteomes" id="UP000433309">
    <property type="component" value="Unassembled WGS sequence"/>
</dbReference>
<keyword evidence="10" id="KW-1185">Reference proteome</keyword>
<protein>
    <submittedName>
        <fullName evidence="9">Replication initiation protein</fullName>
    </submittedName>
</protein>
<evidence type="ECO:0000256" key="5">
    <source>
        <dbReference type="ARBA" id="ARBA00022801"/>
    </source>
</evidence>
<keyword evidence="6" id="KW-0862">Zinc</keyword>
<name>A0A6I2L8T1_9BURK</name>
<dbReference type="GO" id="GO:0008237">
    <property type="term" value="F:metallopeptidase activity"/>
    <property type="evidence" value="ECO:0007669"/>
    <property type="project" value="UniProtKB-KW"/>
</dbReference>
<comment type="caution">
    <text evidence="9">The sequence shown here is derived from an EMBL/GenBank/DDBJ whole genome shotgun (WGS) entry which is preliminary data.</text>
</comment>
<keyword evidence="1" id="KW-0645">Protease</keyword>
<keyword evidence="4" id="KW-0574">Periplasm</keyword>
<reference evidence="9 10" key="1">
    <citation type="submission" date="2019-11" db="EMBL/GenBank/DDBJ databases">
        <title>Novel species isolated from a subtropical stream in China.</title>
        <authorList>
            <person name="Lu H."/>
        </authorList>
    </citation>
    <scope>NUCLEOTIDE SEQUENCE [LARGE SCALE GENOMIC DNA]</scope>
    <source>
        <strain evidence="9 10">FT80W</strain>
    </source>
</reference>
<dbReference type="GO" id="GO:0046872">
    <property type="term" value="F:metal ion binding"/>
    <property type="evidence" value="ECO:0007669"/>
    <property type="project" value="UniProtKB-KW"/>
</dbReference>
<feature type="chain" id="PRO_5026216829" evidence="8">
    <location>
        <begin position="19"/>
        <end position="223"/>
    </location>
</feature>
<dbReference type="GO" id="GO:0004252">
    <property type="term" value="F:serine-type endopeptidase activity"/>
    <property type="evidence" value="ECO:0007669"/>
    <property type="project" value="InterPro"/>
</dbReference>
<keyword evidence="7" id="KW-0482">Metalloprotease</keyword>
<dbReference type="Gene3D" id="3.30.1380.10">
    <property type="match status" value="1"/>
</dbReference>
<evidence type="ECO:0000256" key="7">
    <source>
        <dbReference type="ARBA" id="ARBA00023049"/>
    </source>
</evidence>
<evidence type="ECO:0000256" key="2">
    <source>
        <dbReference type="ARBA" id="ARBA00022723"/>
    </source>
</evidence>
<dbReference type="InterPro" id="IPR009045">
    <property type="entry name" value="Zn_M74/Hedgehog-like"/>
</dbReference>
<sequence length="223" mass="24649">MRLLLGLGWMALTAPAMASTCYGTVAQGRLEQGVQLPASGANFAAYSTLGVAAGRTYVHSDVRDVVLDAYRALAQSTPSTHYVYGETGLANGGPMPPHKTHQAGISVDFMVPVLNAQGVSVPLPSSPLNKFGYGLEFDTKGRYQNLRIDYEAMAEHLYQLSLAAQRHHLGISRVIFDPQLTTQLLATRRGRELQLPFMKERPWIRHDEHYHVDFAVSCRPWRG</sequence>
<feature type="signal peptide" evidence="8">
    <location>
        <begin position="1"/>
        <end position="18"/>
    </location>
</feature>
<dbReference type="EMBL" id="WKJK01000012">
    <property type="protein sequence ID" value="MRW92679.1"/>
    <property type="molecule type" value="Genomic_DNA"/>
</dbReference>
<dbReference type="RefSeq" id="WP_154380305.1">
    <property type="nucleotide sequence ID" value="NZ_WKJK01000012.1"/>
</dbReference>
<keyword evidence="5" id="KW-0378">Hydrolase</keyword>
<keyword evidence="2" id="KW-0479">Metal-binding</keyword>
<proteinExistence type="predicted"/>
<dbReference type="InterPro" id="IPR005073">
    <property type="entry name" value="Peptidase_M74"/>
</dbReference>
<dbReference type="GO" id="GO:0006508">
    <property type="term" value="P:proteolysis"/>
    <property type="evidence" value="ECO:0007669"/>
    <property type="project" value="UniProtKB-KW"/>
</dbReference>